<reference evidence="1" key="1">
    <citation type="journal article" date="2023" name="IScience">
        <title>Live-bearing cockroach genome reveals convergent evolutionary mechanisms linked to viviparity in insects and beyond.</title>
        <authorList>
            <person name="Fouks B."/>
            <person name="Harrison M.C."/>
            <person name="Mikhailova A.A."/>
            <person name="Marchal E."/>
            <person name="English S."/>
            <person name="Carruthers M."/>
            <person name="Jennings E.C."/>
            <person name="Chiamaka E.L."/>
            <person name="Frigard R.A."/>
            <person name="Pippel M."/>
            <person name="Attardo G.M."/>
            <person name="Benoit J.B."/>
            <person name="Bornberg-Bauer E."/>
            <person name="Tobe S.S."/>
        </authorList>
    </citation>
    <scope>NUCLEOTIDE SEQUENCE</scope>
    <source>
        <strain evidence="1">Stay&amp;Tobe</strain>
    </source>
</reference>
<feature type="non-terminal residue" evidence="1">
    <location>
        <position position="74"/>
    </location>
</feature>
<evidence type="ECO:0000313" key="2">
    <source>
        <dbReference type="Proteomes" id="UP001233999"/>
    </source>
</evidence>
<organism evidence="1 2">
    <name type="scientific">Diploptera punctata</name>
    <name type="common">Pacific beetle cockroach</name>
    <dbReference type="NCBI Taxonomy" id="6984"/>
    <lineage>
        <taxon>Eukaryota</taxon>
        <taxon>Metazoa</taxon>
        <taxon>Ecdysozoa</taxon>
        <taxon>Arthropoda</taxon>
        <taxon>Hexapoda</taxon>
        <taxon>Insecta</taxon>
        <taxon>Pterygota</taxon>
        <taxon>Neoptera</taxon>
        <taxon>Polyneoptera</taxon>
        <taxon>Dictyoptera</taxon>
        <taxon>Blattodea</taxon>
        <taxon>Blaberoidea</taxon>
        <taxon>Blaberidae</taxon>
        <taxon>Diplopterinae</taxon>
        <taxon>Diploptera</taxon>
    </lineage>
</organism>
<feature type="non-terminal residue" evidence="1">
    <location>
        <position position="1"/>
    </location>
</feature>
<comment type="caution">
    <text evidence="1">The sequence shown here is derived from an EMBL/GenBank/DDBJ whole genome shotgun (WGS) entry which is preliminary data.</text>
</comment>
<name>A0AAD8ANT3_DIPPU</name>
<proteinExistence type="predicted"/>
<accession>A0AAD8ANT3</accession>
<reference evidence="1" key="2">
    <citation type="submission" date="2023-05" db="EMBL/GenBank/DDBJ databases">
        <authorList>
            <person name="Fouks B."/>
        </authorList>
    </citation>
    <scope>NUCLEOTIDE SEQUENCE</scope>
    <source>
        <strain evidence="1">Stay&amp;Tobe</strain>
        <tissue evidence="1">Testes</tissue>
    </source>
</reference>
<keyword evidence="2" id="KW-1185">Reference proteome</keyword>
<dbReference type="EMBL" id="JASPKZ010000006">
    <property type="protein sequence ID" value="KAJ9601667.1"/>
    <property type="molecule type" value="Genomic_DNA"/>
</dbReference>
<dbReference type="Proteomes" id="UP001233999">
    <property type="component" value="Unassembled WGS sequence"/>
</dbReference>
<sequence length="74" mass="8498">GKNKRKQLGFLHNEINYVFLSCNKKKILTITLQLESRLELSTIRRLPSSDAHGVRKNFVTTISLKTLIITIDVM</sequence>
<protein>
    <submittedName>
        <fullName evidence="1">Uncharacterized protein</fullName>
    </submittedName>
</protein>
<evidence type="ECO:0000313" key="1">
    <source>
        <dbReference type="EMBL" id="KAJ9601667.1"/>
    </source>
</evidence>
<gene>
    <name evidence="1" type="ORF">L9F63_000200</name>
</gene>
<dbReference type="AlphaFoldDB" id="A0AAD8ANT3"/>